<name>A0A0E9RZD5_ANGAN</name>
<sequence>MDGWYCHAGDRRGASAEPTAPRRLGHMATALGSCPKQGKQGQIKKFLDP</sequence>
<proteinExistence type="predicted"/>
<evidence type="ECO:0000256" key="1">
    <source>
        <dbReference type="SAM" id="MobiDB-lite"/>
    </source>
</evidence>
<feature type="region of interest" description="Disordered" evidence="1">
    <location>
        <begin position="1"/>
        <end position="49"/>
    </location>
</feature>
<dbReference type="AlphaFoldDB" id="A0A0E9RZD5"/>
<accession>A0A0E9RZD5</accession>
<reference evidence="2" key="1">
    <citation type="submission" date="2014-11" db="EMBL/GenBank/DDBJ databases">
        <authorList>
            <person name="Amaro Gonzalez C."/>
        </authorList>
    </citation>
    <scope>NUCLEOTIDE SEQUENCE</scope>
</reference>
<dbReference type="EMBL" id="GBXM01074330">
    <property type="protein sequence ID" value="JAH34247.1"/>
    <property type="molecule type" value="Transcribed_RNA"/>
</dbReference>
<reference evidence="2" key="2">
    <citation type="journal article" date="2015" name="Fish Shellfish Immunol.">
        <title>Early steps in the European eel (Anguilla anguilla)-Vibrio vulnificus interaction in the gills: Role of the RtxA13 toxin.</title>
        <authorList>
            <person name="Callol A."/>
            <person name="Pajuelo D."/>
            <person name="Ebbesson L."/>
            <person name="Teles M."/>
            <person name="MacKenzie S."/>
            <person name="Amaro C."/>
        </authorList>
    </citation>
    <scope>NUCLEOTIDE SEQUENCE</scope>
</reference>
<protein>
    <submittedName>
        <fullName evidence="2">Uncharacterized protein</fullName>
    </submittedName>
</protein>
<organism evidence="2">
    <name type="scientific">Anguilla anguilla</name>
    <name type="common">European freshwater eel</name>
    <name type="synonym">Muraena anguilla</name>
    <dbReference type="NCBI Taxonomy" id="7936"/>
    <lineage>
        <taxon>Eukaryota</taxon>
        <taxon>Metazoa</taxon>
        <taxon>Chordata</taxon>
        <taxon>Craniata</taxon>
        <taxon>Vertebrata</taxon>
        <taxon>Euteleostomi</taxon>
        <taxon>Actinopterygii</taxon>
        <taxon>Neopterygii</taxon>
        <taxon>Teleostei</taxon>
        <taxon>Anguilliformes</taxon>
        <taxon>Anguillidae</taxon>
        <taxon>Anguilla</taxon>
    </lineage>
</organism>
<evidence type="ECO:0000313" key="2">
    <source>
        <dbReference type="EMBL" id="JAH34247.1"/>
    </source>
</evidence>